<dbReference type="RefSeq" id="WP_203924325.1">
    <property type="nucleotide sequence ID" value="NZ_BONZ01000109.1"/>
</dbReference>
<gene>
    <name evidence="1" type="ORF">Raf01_90880</name>
</gene>
<keyword evidence="2" id="KW-1185">Reference proteome</keyword>
<dbReference type="AlphaFoldDB" id="A0A8J3R6H2"/>
<comment type="caution">
    <text evidence="1">The sequence shown here is derived from an EMBL/GenBank/DDBJ whole genome shotgun (WGS) entry which is preliminary data.</text>
</comment>
<sequence>MDRVTELTVLTVKQELVQARVERASMAGSYAFSQKHSPQETRWYPLASGVRASSAIPGRRAGT</sequence>
<dbReference type="Proteomes" id="UP000642748">
    <property type="component" value="Unassembled WGS sequence"/>
</dbReference>
<dbReference type="EMBL" id="BONZ01000109">
    <property type="protein sequence ID" value="GIH20916.1"/>
    <property type="molecule type" value="Genomic_DNA"/>
</dbReference>
<reference evidence="1" key="1">
    <citation type="submission" date="2021-01" db="EMBL/GenBank/DDBJ databases">
        <title>Whole genome shotgun sequence of Rugosimonospora africana NBRC 104875.</title>
        <authorList>
            <person name="Komaki H."/>
            <person name="Tamura T."/>
        </authorList>
    </citation>
    <scope>NUCLEOTIDE SEQUENCE</scope>
    <source>
        <strain evidence="1">NBRC 104875</strain>
    </source>
</reference>
<organism evidence="1 2">
    <name type="scientific">Rugosimonospora africana</name>
    <dbReference type="NCBI Taxonomy" id="556532"/>
    <lineage>
        <taxon>Bacteria</taxon>
        <taxon>Bacillati</taxon>
        <taxon>Actinomycetota</taxon>
        <taxon>Actinomycetes</taxon>
        <taxon>Micromonosporales</taxon>
        <taxon>Micromonosporaceae</taxon>
        <taxon>Rugosimonospora</taxon>
    </lineage>
</organism>
<evidence type="ECO:0000313" key="1">
    <source>
        <dbReference type="EMBL" id="GIH20916.1"/>
    </source>
</evidence>
<protein>
    <submittedName>
        <fullName evidence="1">Uncharacterized protein</fullName>
    </submittedName>
</protein>
<name>A0A8J3R6H2_9ACTN</name>
<evidence type="ECO:0000313" key="2">
    <source>
        <dbReference type="Proteomes" id="UP000642748"/>
    </source>
</evidence>
<proteinExistence type="predicted"/>
<accession>A0A8J3R6H2</accession>